<accession>E2C822</accession>
<dbReference type="InterPro" id="IPR036397">
    <property type="entry name" value="RNaseH_sf"/>
</dbReference>
<gene>
    <name evidence="1" type="ORF">EAI_11370</name>
</gene>
<name>E2C822_HARSA</name>
<dbReference type="Proteomes" id="UP000008237">
    <property type="component" value="Unassembled WGS sequence"/>
</dbReference>
<keyword evidence="2" id="KW-1185">Reference proteome</keyword>
<evidence type="ECO:0000313" key="1">
    <source>
        <dbReference type="EMBL" id="EFN75908.1"/>
    </source>
</evidence>
<feature type="non-terminal residue" evidence="1">
    <location>
        <position position="1"/>
    </location>
</feature>
<dbReference type="AlphaFoldDB" id="E2C822"/>
<dbReference type="Gene3D" id="3.30.420.10">
    <property type="entry name" value="Ribonuclease H-like superfamily/Ribonuclease H"/>
    <property type="match status" value="1"/>
</dbReference>
<dbReference type="PANTHER" id="PTHR47326:SF1">
    <property type="entry name" value="HTH PSQ-TYPE DOMAIN-CONTAINING PROTEIN"/>
    <property type="match status" value="1"/>
</dbReference>
<feature type="non-terminal residue" evidence="1">
    <location>
        <position position="53"/>
    </location>
</feature>
<proteinExistence type="predicted"/>
<dbReference type="GO" id="GO:0003676">
    <property type="term" value="F:nucleic acid binding"/>
    <property type="evidence" value="ECO:0007669"/>
    <property type="project" value="InterPro"/>
</dbReference>
<dbReference type="PANTHER" id="PTHR47326">
    <property type="entry name" value="TRANSPOSABLE ELEMENT TC3 TRANSPOSASE-LIKE PROTEIN"/>
    <property type="match status" value="1"/>
</dbReference>
<organism evidence="2">
    <name type="scientific">Harpegnathos saltator</name>
    <name type="common">Jerdon's jumping ant</name>
    <dbReference type="NCBI Taxonomy" id="610380"/>
    <lineage>
        <taxon>Eukaryota</taxon>
        <taxon>Metazoa</taxon>
        <taxon>Ecdysozoa</taxon>
        <taxon>Arthropoda</taxon>
        <taxon>Hexapoda</taxon>
        <taxon>Insecta</taxon>
        <taxon>Pterygota</taxon>
        <taxon>Neoptera</taxon>
        <taxon>Endopterygota</taxon>
        <taxon>Hymenoptera</taxon>
        <taxon>Apocrita</taxon>
        <taxon>Aculeata</taxon>
        <taxon>Formicoidea</taxon>
        <taxon>Formicidae</taxon>
        <taxon>Ponerinae</taxon>
        <taxon>Ponerini</taxon>
        <taxon>Harpegnathos</taxon>
    </lineage>
</organism>
<evidence type="ECO:0000313" key="2">
    <source>
        <dbReference type="Proteomes" id="UP000008237"/>
    </source>
</evidence>
<reference evidence="1 2" key="1">
    <citation type="journal article" date="2010" name="Science">
        <title>Genomic comparison of the ants Camponotus floridanus and Harpegnathos saltator.</title>
        <authorList>
            <person name="Bonasio R."/>
            <person name="Zhang G."/>
            <person name="Ye C."/>
            <person name="Mutti N.S."/>
            <person name="Fang X."/>
            <person name="Qin N."/>
            <person name="Donahue G."/>
            <person name="Yang P."/>
            <person name="Li Q."/>
            <person name="Li C."/>
            <person name="Zhang P."/>
            <person name="Huang Z."/>
            <person name="Berger S.L."/>
            <person name="Reinberg D."/>
            <person name="Wang J."/>
            <person name="Liebig J."/>
        </authorList>
    </citation>
    <scope>NUCLEOTIDE SEQUENCE [LARGE SCALE GENOMIC DNA]</scope>
    <source>
        <strain evidence="1 2">R22 G/1</strain>
    </source>
</reference>
<dbReference type="InParanoid" id="E2C822"/>
<protein>
    <submittedName>
        <fullName evidence="1">Uncharacterized protein</fullName>
    </submittedName>
</protein>
<sequence>WPPRSFDLTLPDFYLWGFLKDTVFRQPPTTWQDMMNRIRNTCRAILANVLLKL</sequence>
<dbReference type="EMBL" id="GL453512">
    <property type="protein sequence ID" value="EFN75908.1"/>
    <property type="molecule type" value="Genomic_DNA"/>
</dbReference>